<gene>
    <name evidence="2" type="ORF">VTL71DRAFT_7499</name>
</gene>
<evidence type="ECO:0000313" key="3">
    <source>
        <dbReference type="Proteomes" id="UP001595075"/>
    </source>
</evidence>
<feature type="transmembrane region" description="Helical" evidence="1">
    <location>
        <begin position="232"/>
        <end position="254"/>
    </location>
</feature>
<feature type="transmembrane region" description="Helical" evidence="1">
    <location>
        <begin position="133"/>
        <end position="155"/>
    </location>
</feature>
<organism evidence="2 3">
    <name type="scientific">Oculimacula yallundae</name>
    <dbReference type="NCBI Taxonomy" id="86028"/>
    <lineage>
        <taxon>Eukaryota</taxon>
        <taxon>Fungi</taxon>
        <taxon>Dikarya</taxon>
        <taxon>Ascomycota</taxon>
        <taxon>Pezizomycotina</taxon>
        <taxon>Leotiomycetes</taxon>
        <taxon>Helotiales</taxon>
        <taxon>Ploettnerulaceae</taxon>
        <taxon>Oculimacula</taxon>
    </lineage>
</organism>
<feature type="transmembrane region" description="Helical" evidence="1">
    <location>
        <begin position="6"/>
        <end position="29"/>
    </location>
</feature>
<keyword evidence="1" id="KW-0472">Membrane</keyword>
<dbReference type="EMBL" id="JAZHXI010000019">
    <property type="protein sequence ID" value="KAL2061226.1"/>
    <property type="molecule type" value="Genomic_DNA"/>
</dbReference>
<reference evidence="2 3" key="1">
    <citation type="journal article" date="2024" name="Commun. Biol.">
        <title>Comparative genomic analysis of thermophilic fungi reveals convergent evolutionary adaptations and gene losses.</title>
        <authorList>
            <person name="Steindorff A.S."/>
            <person name="Aguilar-Pontes M.V."/>
            <person name="Robinson A.J."/>
            <person name="Andreopoulos B."/>
            <person name="LaButti K."/>
            <person name="Kuo A."/>
            <person name="Mondo S."/>
            <person name="Riley R."/>
            <person name="Otillar R."/>
            <person name="Haridas S."/>
            <person name="Lipzen A."/>
            <person name="Grimwood J."/>
            <person name="Schmutz J."/>
            <person name="Clum A."/>
            <person name="Reid I.D."/>
            <person name="Moisan M.C."/>
            <person name="Butler G."/>
            <person name="Nguyen T.T.M."/>
            <person name="Dewar K."/>
            <person name="Conant G."/>
            <person name="Drula E."/>
            <person name="Henrissat B."/>
            <person name="Hansel C."/>
            <person name="Singer S."/>
            <person name="Hutchinson M.I."/>
            <person name="de Vries R.P."/>
            <person name="Natvig D.O."/>
            <person name="Powell A.J."/>
            <person name="Tsang A."/>
            <person name="Grigoriev I.V."/>
        </authorList>
    </citation>
    <scope>NUCLEOTIDE SEQUENCE [LARGE SCALE GENOMIC DNA]</scope>
    <source>
        <strain evidence="2 3">CBS 494.80</strain>
    </source>
</reference>
<sequence>MLSFGLSHVWLSFCNLSIFALTICILASCRSSSESKYSLINIDKAFLTTAFGENCANASNLVPDVYKVGLSGACRVTDGTINCKSHLPPSLNWIKLLEADLTASNTTGSQASIKECMTFIKERGVDHGLNNRLAIAILALLTVSILLNLITLLVALLNDSAFSTLPFIPALLDEVILVVCLGLYLGIINHEVGDYVPNGDFSNISDISILGVGFWMLLAIFCLRAISIPALFVLTIVIIVSIPIACISLLLCCFGGGSKVSETTVWVYEVVSY</sequence>
<evidence type="ECO:0000313" key="2">
    <source>
        <dbReference type="EMBL" id="KAL2061226.1"/>
    </source>
</evidence>
<feature type="transmembrane region" description="Helical" evidence="1">
    <location>
        <begin position="167"/>
        <end position="187"/>
    </location>
</feature>
<accession>A0ABR4BUD2</accession>
<comment type="caution">
    <text evidence="2">The sequence shown here is derived from an EMBL/GenBank/DDBJ whole genome shotgun (WGS) entry which is preliminary data.</text>
</comment>
<keyword evidence="1" id="KW-1133">Transmembrane helix</keyword>
<protein>
    <submittedName>
        <fullName evidence="2">Uncharacterized protein</fullName>
    </submittedName>
</protein>
<dbReference type="Proteomes" id="UP001595075">
    <property type="component" value="Unassembled WGS sequence"/>
</dbReference>
<name>A0ABR4BUD2_9HELO</name>
<proteinExistence type="predicted"/>
<evidence type="ECO:0000256" key="1">
    <source>
        <dbReference type="SAM" id="Phobius"/>
    </source>
</evidence>
<keyword evidence="1" id="KW-0812">Transmembrane</keyword>
<feature type="transmembrane region" description="Helical" evidence="1">
    <location>
        <begin position="207"/>
        <end position="226"/>
    </location>
</feature>
<keyword evidence="3" id="KW-1185">Reference proteome</keyword>